<evidence type="ECO:0000313" key="3">
    <source>
        <dbReference type="Proteomes" id="UP000751190"/>
    </source>
</evidence>
<accession>A0A8J5XAG5</accession>
<dbReference type="AlphaFoldDB" id="A0A8J5XAG5"/>
<name>A0A8J5XAG5_DIALT</name>
<dbReference type="OrthoDB" id="540674at2759"/>
<keyword evidence="3" id="KW-1185">Reference proteome</keyword>
<dbReference type="PANTHER" id="PTHR34894:SF5">
    <property type="entry name" value="EF-HAND DOMAIN-CONTAINING PROTEIN"/>
    <property type="match status" value="1"/>
</dbReference>
<evidence type="ECO:0000313" key="2">
    <source>
        <dbReference type="EMBL" id="KAG8461836.1"/>
    </source>
</evidence>
<proteinExistence type="predicted"/>
<reference evidence="2" key="1">
    <citation type="submission" date="2021-05" db="EMBL/GenBank/DDBJ databases">
        <title>The genome of the haptophyte Pavlova lutheri (Diacronema luteri, Pavlovales) - a model for lipid biosynthesis in eukaryotic algae.</title>
        <authorList>
            <person name="Hulatt C.J."/>
            <person name="Posewitz M.C."/>
        </authorList>
    </citation>
    <scope>NUCLEOTIDE SEQUENCE</scope>
    <source>
        <strain evidence="2">NIVA-4/92</strain>
    </source>
</reference>
<evidence type="ECO:0000256" key="1">
    <source>
        <dbReference type="SAM" id="MobiDB-lite"/>
    </source>
</evidence>
<organism evidence="2 3">
    <name type="scientific">Diacronema lutheri</name>
    <name type="common">Unicellular marine alga</name>
    <name type="synonym">Monochrysis lutheri</name>
    <dbReference type="NCBI Taxonomy" id="2081491"/>
    <lineage>
        <taxon>Eukaryota</taxon>
        <taxon>Haptista</taxon>
        <taxon>Haptophyta</taxon>
        <taxon>Pavlovophyceae</taxon>
        <taxon>Pavlovales</taxon>
        <taxon>Pavlovaceae</taxon>
        <taxon>Diacronema</taxon>
    </lineage>
</organism>
<feature type="region of interest" description="Disordered" evidence="1">
    <location>
        <begin position="143"/>
        <end position="176"/>
    </location>
</feature>
<sequence length="491" mass="54131">MLVQARAPKPSAFYDGLETSRAFARVHPPPDERRAYVSRPDLDAVASQAAHARYQRGLEDDRAARALFMHRRRTQRELLARQDAELRELEASLRTPYQRALERRAREAAAAAEAERLDTPQFADAQRLAQALAAAMVKARGVRGQNSGVRSTQLRDRQLHAAPPPGDSRLLHAPSLAHPTPNALAAARVNDRVATMRTNGAARPLGLGQLHALIAHMLEEKIQADAVDDAMRNERQSLAEFVSDELWRRYGLKELAQRHAANLLASAVGMAAQSGRVRLFAAAMGWIDGEGAWTAAKQNFCLGLIALLFEPSAVRERLSRHGEVWLSLPQLRAAVRAMFYSRALEERLLAQLEALSVEDPSGALLSGRRVSLDAALLLLAQQFDAEWDTVVSHIHRPTYAQDQLFLSRGAGHYTQQAREAAGKIDVLPSSYKADFYQSSTDRLVAEQQRPGSHRPSVFADVDARRLSPPGSAVSSARGSRRPSVFYVANIL</sequence>
<gene>
    <name evidence="2" type="ORF">KFE25_013855</name>
</gene>
<dbReference type="PANTHER" id="PTHR34894">
    <property type="entry name" value="SAM-DEPENDENT METHYLTRANSFERASE RSMI, CONSERVED SITE"/>
    <property type="match status" value="1"/>
</dbReference>
<comment type="caution">
    <text evidence="2">The sequence shown here is derived from an EMBL/GenBank/DDBJ whole genome shotgun (WGS) entry which is preliminary data.</text>
</comment>
<protein>
    <submittedName>
        <fullName evidence="2">Uncharacterized protein</fullName>
    </submittedName>
</protein>
<dbReference type="Proteomes" id="UP000751190">
    <property type="component" value="Unassembled WGS sequence"/>
</dbReference>
<dbReference type="EMBL" id="JAGTXO010000023">
    <property type="protein sequence ID" value="KAG8461836.1"/>
    <property type="molecule type" value="Genomic_DNA"/>
</dbReference>